<keyword evidence="2" id="KW-0378">Hydrolase</keyword>
<evidence type="ECO:0000256" key="3">
    <source>
        <dbReference type="SAM" id="SignalP"/>
    </source>
</evidence>
<feature type="signal peptide" evidence="3">
    <location>
        <begin position="1"/>
        <end position="19"/>
    </location>
</feature>
<gene>
    <name evidence="4" type="ORF">SAMN05421818_102163</name>
</gene>
<name>A0A1G8BNR5_9FLAO</name>
<dbReference type="InterPro" id="IPR000801">
    <property type="entry name" value="Esterase-like"/>
</dbReference>
<evidence type="ECO:0000313" key="5">
    <source>
        <dbReference type="Proteomes" id="UP000243588"/>
    </source>
</evidence>
<proteinExistence type="inferred from homology"/>
<dbReference type="Proteomes" id="UP000243588">
    <property type="component" value="Unassembled WGS sequence"/>
</dbReference>
<accession>A0A1G8BNR5</accession>
<protein>
    <recommendedName>
        <fullName evidence="6">Esterase</fullName>
    </recommendedName>
</protein>
<feature type="chain" id="PRO_5017470988" description="Esterase" evidence="3">
    <location>
        <begin position="20"/>
        <end position="356"/>
    </location>
</feature>
<dbReference type="EMBL" id="FNDQ01000002">
    <property type="protein sequence ID" value="SDH34875.1"/>
    <property type="molecule type" value="Genomic_DNA"/>
</dbReference>
<dbReference type="STRING" id="702745.SAMN05421818_102163"/>
<comment type="similarity">
    <text evidence="1">Belongs to the esterase D family.</text>
</comment>
<dbReference type="PANTHER" id="PTHR40841:SF2">
    <property type="entry name" value="SIDEROPHORE-DEGRADING ESTERASE (EUROFUNG)"/>
    <property type="match status" value="1"/>
</dbReference>
<dbReference type="SUPFAM" id="SSF53474">
    <property type="entry name" value="alpha/beta-Hydrolases"/>
    <property type="match status" value="1"/>
</dbReference>
<dbReference type="Pfam" id="PF00756">
    <property type="entry name" value="Esterase"/>
    <property type="match status" value="1"/>
</dbReference>
<keyword evidence="5" id="KW-1185">Reference proteome</keyword>
<sequence>MKYFITLLFTFLFSIASTAQEPINIGTSYTILSSVLNENRTIQIHLPKSYNDSSLTPQHYPVIYLLDSESNFNYLSAYVEKLSKYPYPSIPEMIIVGIVNTNRTRDLTPTVKNTSSMSQEQSNKIKGDSGGNALFFDFIETELFPYINTNFRTVGYNILIGHSFGGITALNNLLTRTSMFNAYIVHDPSIWWDDKIILQNYQDAKKYDFQNRKLFLTQVDEKENTDHLAEHYNAIKEFDKFLKNSTPLNLQYKYKQYTGEDHGSIPMKGNLDGLRYIFEGYKINFKQLKTNLNLLESSFDALSKNLHFTLVPNEQYLTTIIKYFQQNNEIAVANYLIQYKEKHYPKCMIINKKEKE</sequence>
<evidence type="ECO:0000313" key="4">
    <source>
        <dbReference type="EMBL" id="SDH34875.1"/>
    </source>
</evidence>
<keyword evidence="3" id="KW-0732">Signal</keyword>
<dbReference type="RefSeq" id="WP_090405283.1">
    <property type="nucleotide sequence ID" value="NZ_FNDQ01000002.1"/>
</dbReference>
<dbReference type="InterPro" id="IPR052558">
    <property type="entry name" value="Siderophore_Hydrolase_D"/>
</dbReference>
<dbReference type="InterPro" id="IPR029058">
    <property type="entry name" value="AB_hydrolase_fold"/>
</dbReference>
<evidence type="ECO:0008006" key="6">
    <source>
        <dbReference type="Google" id="ProtNLM"/>
    </source>
</evidence>
<reference evidence="5" key="1">
    <citation type="submission" date="2016-10" db="EMBL/GenBank/DDBJ databases">
        <authorList>
            <person name="Varghese N."/>
            <person name="Submissions S."/>
        </authorList>
    </citation>
    <scope>NUCLEOTIDE SEQUENCE [LARGE SCALE GENOMIC DNA]</scope>
    <source>
        <strain evidence="5">DSM 23313</strain>
    </source>
</reference>
<organism evidence="4 5">
    <name type="scientific">Myroides phaeus</name>
    <dbReference type="NCBI Taxonomy" id="702745"/>
    <lineage>
        <taxon>Bacteria</taxon>
        <taxon>Pseudomonadati</taxon>
        <taxon>Bacteroidota</taxon>
        <taxon>Flavobacteriia</taxon>
        <taxon>Flavobacteriales</taxon>
        <taxon>Flavobacteriaceae</taxon>
        <taxon>Myroides</taxon>
    </lineage>
</organism>
<dbReference type="Gene3D" id="3.40.50.1820">
    <property type="entry name" value="alpha/beta hydrolase"/>
    <property type="match status" value="1"/>
</dbReference>
<dbReference type="GO" id="GO:0016788">
    <property type="term" value="F:hydrolase activity, acting on ester bonds"/>
    <property type="evidence" value="ECO:0007669"/>
    <property type="project" value="TreeGrafter"/>
</dbReference>
<evidence type="ECO:0000256" key="1">
    <source>
        <dbReference type="ARBA" id="ARBA00005622"/>
    </source>
</evidence>
<evidence type="ECO:0000256" key="2">
    <source>
        <dbReference type="ARBA" id="ARBA00022801"/>
    </source>
</evidence>
<dbReference type="AlphaFoldDB" id="A0A1G8BNR5"/>
<dbReference type="PANTHER" id="PTHR40841">
    <property type="entry name" value="SIDEROPHORE TRIACETYLFUSARININE C ESTERASE"/>
    <property type="match status" value="1"/>
</dbReference>